<evidence type="ECO:0000256" key="11">
    <source>
        <dbReference type="ARBA" id="ARBA00023212"/>
    </source>
</evidence>
<protein>
    <recommendedName>
        <fullName evidence="13">Dynein light chain</fullName>
    </recommendedName>
</protein>
<keyword evidence="15" id="KW-1185">Reference proteome</keyword>
<evidence type="ECO:0000256" key="10">
    <source>
        <dbReference type="ARBA" id="ARBA00023175"/>
    </source>
</evidence>
<comment type="caution">
    <text evidence="14">The sequence shown here is derived from an EMBL/GenBank/DDBJ whole genome shotgun (WGS) entry which is preliminary data.</text>
</comment>
<evidence type="ECO:0000313" key="15">
    <source>
        <dbReference type="Proteomes" id="UP000886523"/>
    </source>
</evidence>
<sequence length="76" mass="9052">MVEEMQQQSIDIALAAVEKFTIEKDMASFVKREFDRKYGPTWHVVVGKNFGSYVTHETKHFIYFYVDIRAFLIWKS</sequence>
<comment type="function">
    <text evidence="13">Acts as one of several non-catalytic accessory components of the cytoplasmic dynein complex that are thought to be involved in linking dynein to cargos and to adapter proteins that regulate dynein function. Cytoplasmic dynein acts as a motor for the intracellular retrograde motility of vesicles and organelles along microtubules. May play a role in changing or maintaining the spatial distribution of cytoskeletal structures.</text>
</comment>
<keyword evidence="9 13" id="KW-0243">Dynein</keyword>
<dbReference type="GO" id="GO:0045505">
    <property type="term" value="F:dynein intermediate chain binding"/>
    <property type="evidence" value="ECO:0007669"/>
    <property type="project" value="TreeGrafter"/>
</dbReference>
<dbReference type="EMBL" id="MU129001">
    <property type="protein sequence ID" value="KAF9511387.1"/>
    <property type="molecule type" value="Genomic_DNA"/>
</dbReference>
<dbReference type="GO" id="GO:0015031">
    <property type="term" value="P:protein transport"/>
    <property type="evidence" value="ECO:0007669"/>
    <property type="project" value="UniProtKB-KW"/>
</dbReference>
<accession>A0A9P6DRR6</accession>
<dbReference type="Pfam" id="PF01221">
    <property type="entry name" value="Dynein_light"/>
    <property type="match status" value="1"/>
</dbReference>
<dbReference type="InterPro" id="IPR019763">
    <property type="entry name" value="Dynein_light_1/2_CS"/>
</dbReference>
<dbReference type="SUPFAM" id="SSF54648">
    <property type="entry name" value="DLC"/>
    <property type="match status" value="1"/>
</dbReference>
<dbReference type="PANTHER" id="PTHR11886">
    <property type="entry name" value="DYNEIN LIGHT CHAIN"/>
    <property type="match status" value="1"/>
</dbReference>
<dbReference type="PANTHER" id="PTHR11886:SF35">
    <property type="entry name" value="DYNEIN LIGHT CHAIN"/>
    <property type="match status" value="1"/>
</dbReference>
<keyword evidence="6 13" id="KW-0493">Microtubule</keyword>
<dbReference type="GO" id="GO:0007017">
    <property type="term" value="P:microtubule-based process"/>
    <property type="evidence" value="ECO:0007669"/>
    <property type="project" value="InterPro"/>
</dbReference>
<keyword evidence="8" id="KW-0653">Protein transport</keyword>
<evidence type="ECO:0000256" key="1">
    <source>
        <dbReference type="ARBA" id="ARBA00004123"/>
    </source>
</evidence>
<dbReference type="SMART" id="SM01375">
    <property type="entry name" value="Dynein_light"/>
    <property type="match status" value="1"/>
</dbReference>
<comment type="similarity">
    <text evidence="3 13">Belongs to the dynein light chain family.</text>
</comment>
<dbReference type="FunFam" id="3.30.740.10:FF:000005">
    <property type="entry name" value="Dynein light chain"/>
    <property type="match status" value="1"/>
</dbReference>
<organism evidence="14 15">
    <name type="scientific">Hydnum rufescens UP504</name>
    <dbReference type="NCBI Taxonomy" id="1448309"/>
    <lineage>
        <taxon>Eukaryota</taxon>
        <taxon>Fungi</taxon>
        <taxon>Dikarya</taxon>
        <taxon>Basidiomycota</taxon>
        <taxon>Agaricomycotina</taxon>
        <taxon>Agaricomycetes</taxon>
        <taxon>Cantharellales</taxon>
        <taxon>Hydnaceae</taxon>
        <taxon>Hydnum</taxon>
    </lineage>
</organism>
<dbReference type="GO" id="GO:0005634">
    <property type="term" value="C:nucleus"/>
    <property type="evidence" value="ECO:0007669"/>
    <property type="project" value="UniProtKB-SubCell"/>
</dbReference>
<evidence type="ECO:0000256" key="8">
    <source>
        <dbReference type="ARBA" id="ARBA00022927"/>
    </source>
</evidence>
<dbReference type="OrthoDB" id="10033309at2759"/>
<reference evidence="14" key="1">
    <citation type="journal article" date="2020" name="Nat. Commun.">
        <title>Large-scale genome sequencing of mycorrhizal fungi provides insights into the early evolution of symbiotic traits.</title>
        <authorList>
            <person name="Miyauchi S."/>
            <person name="Kiss E."/>
            <person name="Kuo A."/>
            <person name="Drula E."/>
            <person name="Kohler A."/>
            <person name="Sanchez-Garcia M."/>
            <person name="Morin E."/>
            <person name="Andreopoulos B."/>
            <person name="Barry K.W."/>
            <person name="Bonito G."/>
            <person name="Buee M."/>
            <person name="Carver A."/>
            <person name="Chen C."/>
            <person name="Cichocki N."/>
            <person name="Clum A."/>
            <person name="Culley D."/>
            <person name="Crous P.W."/>
            <person name="Fauchery L."/>
            <person name="Girlanda M."/>
            <person name="Hayes R.D."/>
            <person name="Keri Z."/>
            <person name="LaButti K."/>
            <person name="Lipzen A."/>
            <person name="Lombard V."/>
            <person name="Magnuson J."/>
            <person name="Maillard F."/>
            <person name="Murat C."/>
            <person name="Nolan M."/>
            <person name="Ohm R.A."/>
            <person name="Pangilinan J."/>
            <person name="Pereira M.F."/>
            <person name="Perotto S."/>
            <person name="Peter M."/>
            <person name="Pfister S."/>
            <person name="Riley R."/>
            <person name="Sitrit Y."/>
            <person name="Stielow J.B."/>
            <person name="Szollosi G."/>
            <person name="Zifcakova L."/>
            <person name="Stursova M."/>
            <person name="Spatafora J.W."/>
            <person name="Tedersoo L."/>
            <person name="Vaario L.M."/>
            <person name="Yamada A."/>
            <person name="Yan M."/>
            <person name="Wang P."/>
            <person name="Xu J."/>
            <person name="Bruns T."/>
            <person name="Baldrian P."/>
            <person name="Vilgalys R."/>
            <person name="Dunand C."/>
            <person name="Henrissat B."/>
            <person name="Grigoriev I.V."/>
            <person name="Hibbett D."/>
            <person name="Nagy L.G."/>
            <person name="Martin F.M."/>
        </authorList>
    </citation>
    <scope>NUCLEOTIDE SEQUENCE</scope>
    <source>
        <strain evidence="14">UP504</strain>
    </source>
</reference>
<evidence type="ECO:0000256" key="2">
    <source>
        <dbReference type="ARBA" id="ARBA00004245"/>
    </source>
</evidence>
<evidence type="ECO:0000256" key="5">
    <source>
        <dbReference type="ARBA" id="ARBA00022490"/>
    </source>
</evidence>
<dbReference type="Gene3D" id="3.30.740.10">
    <property type="entry name" value="Protein Inhibitor Of Neuronal Nitric Oxide Synthase"/>
    <property type="match status" value="1"/>
</dbReference>
<dbReference type="GO" id="GO:0051028">
    <property type="term" value="P:mRNA transport"/>
    <property type="evidence" value="ECO:0007669"/>
    <property type="project" value="UniProtKB-KW"/>
</dbReference>
<dbReference type="PROSITE" id="PS01239">
    <property type="entry name" value="DYNEIN_LIGHT_1"/>
    <property type="match status" value="1"/>
</dbReference>
<dbReference type="GO" id="GO:0005868">
    <property type="term" value="C:cytoplasmic dynein complex"/>
    <property type="evidence" value="ECO:0007669"/>
    <property type="project" value="TreeGrafter"/>
</dbReference>
<dbReference type="AlphaFoldDB" id="A0A9P6DRR6"/>
<keyword evidence="4 13" id="KW-0813">Transport</keyword>
<evidence type="ECO:0000256" key="3">
    <source>
        <dbReference type="ARBA" id="ARBA00010156"/>
    </source>
</evidence>
<evidence type="ECO:0000256" key="6">
    <source>
        <dbReference type="ARBA" id="ARBA00022701"/>
    </source>
</evidence>
<evidence type="ECO:0000256" key="13">
    <source>
        <dbReference type="RuleBase" id="RU365010"/>
    </source>
</evidence>
<dbReference type="Proteomes" id="UP000886523">
    <property type="component" value="Unassembled WGS sequence"/>
</dbReference>
<proteinExistence type="inferred from homology"/>
<dbReference type="GO" id="GO:0005874">
    <property type="term" value="C:microtubule"/>
    <property type="evidence" value="ECO:0007669"/>
    <property type="project" value="UniProtKB-KW"/>
</dbReference>
<name>A0A9P6DRR6_9AGAM</name>
<keyword evidence="10 13" id="KW-0505">Motor protein</keyword>
<keyword evidence="11 13" id="KW-0206">Cytoskeleton</keyword>
<evidence type="ECO:0000256" key="12">
    <source>
        <dbReference type="ARBA" id="ARBA00023242"/>
    </source>
</evidence>
<evidence type="ECO:0000256" key="4">
    <source>
        <dbReference type="ARBA" id="ARBA00022448"/>
    </source>
</evidence>
<dbReference type="InterPro" id="IPR037177">
    <property type="entry name" value="DLC_sf"/>
</dbReference>
<evidence type="ECO:0000256" key="9">
    <source>
        <dbReference type="ARBA" id="ARBA00023017"/>
    </source>
</evidence>
<dbReference type="InterPro" id="IPR001372">
    <property type="entry name" value="Dynein_light_chain_typ-1/2"/>
</dbReference>
<keyword evidence="5 13" id="KW-0963">Cytoplasm</keyword>
<gene>
    <name evidence="14" type="ORF">BS47DRAFT_1184812</name>
</gene>
<comment type="subunit">
    <text evidence="13">Cytoplasmic dynein consists of two catalytic heavy chains (HCs) and a number of non-catalytic subunits which present intermediate chains (ICs), light intermediate chains (LICs) and light chains (LCs).</text>
</comment>
<comment type="subcellular location">
    <subcellularLocation>
        <location evidence="2 13">Cytoplasm</location>
        <location evidence="2 13">Cytoskeleton</location>
    </subcellularLocation>
    <subcellularLocation>
        <location evidence="1">Nucleus</location>
    </subcellularLocation>
</comment>
<keyword evidence="12" id="KW-0539">Nucleus</keyword>
<evidence type="ECO:0000313" key="14">
    <source>
        <dbReference type="EMBL" id="KAF9511387.1"/>
    </source>
</evidence>
<evidence type="ECO:0000256" key="7">
    <source>
        <dbReference type="ARBA" id="ARBA00022816"/>
    </source>
</evidence>
<dbReference type="CDD" id="cd21452">
    <property type="entry name" value="DLC-like_DYNLL1_DYNLL2"/>
    <property type="match status" value="1"/>
</dbReference>
<keyword evidence="7" id="KW-0509">mRNA transport</keyword>